<evidence type="ECO:0000313" key="2">
    <source>
        <dbReference type="Proteomes" id="UP000814128"/>
    </source>
</evidence>
<dbReference type="Proteomes" id="UP000814128">
    <property type="component" value="Unassembled WGS sequence"/>
</dbReference>
<name>A0ACB8QCF8_9AGAM</name>
<reference evidence="1" key="1">
    <citation type="submission" date="2021-02" db="EMBL/GenBank/DDBJ databases">
        <authorList>
            <consortium name="DOE Joint Genome Institute"/>
            <person name="Ahrendt S."/>
            <person name="Looney B.P."/>
            <person name="Miyauchi S."/>
            <person name="Morin E."/>
            <person name="Drula E."/>
            <person name="Courty P.E."/>
            <person name="Chicoki N."/>
            <person name="Fauchery L."/>
            <person name="Kohler A."/>
            <person name="Kuo A."/>
            <person name="Labutti K."/>
            <person name="Pangilinan J."/>
            <person name="Lipzen A."/>
            <person name="Riley R."/>
            <person name="Andreopoulos W."/>
            <person name="He G."/>
            <person name="Johnson J."/>
            <person name="Barry K.W."/>
            <person name="Grigoriev I.V."/>
            <person name="Nagy L."/>
            <person name="Hibbett D."/>
            <person name="Henrissat B."/>
            <person name="Matheny P.B."/>
            <person name="Labbe J."/>
            <person name="Martin F."/>
        </authorList>
    </citation>
    <scope>NUCLEOTIDE SEQUENCE</scope>
    <source>
        <strain evidence="1">EC-137</strain>
    </source>
</reference>
<reference evidence="1" key="2">
    <citation type="journal article" date="2022" name="New Phytol.">
        <title>Evolutionary transition to the ectomycorrhizal habit in the genomes of a hyperdiverse lineage of mushroom-forming fungi.</title>
        <authorList>
            <person name="Looney B."/>
            <person name="Miyauchi S."/>
            <person name="Morin E."/>
            <person name="Drula E."/>
            <person name="Courty P.E."/>
            <person name="Kohler A."/>
            <person name="Kuo A."/>
            <person name="LaButti K."/>
            <person name="Pangilinan J."/>
            <person name="Lipzen A."/>
            <person name="Riley R."/>
            <person name="Andreopoulos W."/>
            <person name="He G."/>
            <person name="Johnson J."/>
            <person name="Nolan M."/>
            <person name="Tritt A."/>
            <person name="Barry K.W."/>
            <person name="Grigoriev I.V."/>
            <person name="Nagy L.G."/>
            <person name="Hibbett D."/>
            <person name="Henrissat B."/>
            <person name="Matheny P.B."/>
            <person name="Labbe J."/>
            <person name="Martin F.M."/>
        </authorList>
    </citation>
    <scope>NUCLEOTIDE SEQUENCE</scope>
    <source>
        <strain evidence="1">EC-137</strain>
    </source>
</reference>
<evidence type="ECO:0000313" key="1">
    <source>
        <dbReference type="EMBL" id="KAI0029473.1"/>
    </source>
</evidence>
<comment type="caution">
    <text evidence="1">The sequence shown here is derived from an EMBL/GenBank/DDBJ whole genome shotgun (WGS) entry which is preliminary data.</text>
</comment>
<protein>
    <submittedName>
        <fullName evidence="1">Uncharacterized protein</fullName>
    </submittedName>
</protein>
<accession>A0ACB8QCF8</accession>
<dbReference type="EMBL" id="MU273674">
    <property type="protein sequence ID" value="KAI0029473.1"/>
    <property type="molecule type" value="Genomic_DNA"/>
</dbReference>
<organism evidence="1 2">
    <name type="scientific">Vararia minispora EC-137</name>
    <dbReference type="NCBI Taxonomy" id="1314806"/>
    <lineage>
        <taxon>Eukaryota</taxon>
        <taxon>Fungi</taxon>
        <taxon>Dikarya</taxon>
        <taxon>Basidiomycota</taxon>
        <taxon>Agaricomycotina</taxon>
        <taxon>Agaricomycetes</taxon>
        <taxon>Russulales</taxon>
        <taxon>Lachnocladiaceae</taxon>
        <taxon>Vararia</taxon>
    </lineage>
</organism>
<sequence>MTMFALLLTSFCAPLLAHASTVYLHPPLPNHVATHGASAVIAHHLRLERFEPMDDGQIATFAEPFVGEGESEGLVLSIEEPYAKDIIPEELHAALTLRYTSFDPLQLMSNLLSRAEHVYTHVTGILKPDPSAYIPTFPATLDLFSAPHPSTELFLSSLSPVVAFLEEPTTGKFGVFSVRGLDAIATSYGKDSDRYRLAVETLRATLSSALVHPTLRLVVLTSPVVSHIAGHDKRQNGPTSVATPPQLVSDAVCFASEDACTNATGGCSGHGSCAPAHKAGKECFVCACTTTKSETGRTQSWVGASCERQDVSGSFVLLAGTTVGLLVIVFGSVSLLWSMGSHELPSVLTGGVAPAKRD</sequence>
<gene>
    <name evidence="1" type="ORF">K488DRAFT_80151</name>
</gene>
<keyword evidence="2" id="KW-1185">Reference proteome</keyword>
<proteinExistence type="predicted"/>